<feature type="compositionally biased region" description="Low complexity" evidence="1">
    <location>
        <begin position="100"/>
        <end position="115"/>
    </location>
</feature>
<evidence type="ECO:0000256" key="1">
    <source>
        <dbReference type="SAM" id="MobiDB-lite"/>
    </source>
</evidence>
<protein>
    <submittedName>
        <fullName evidence="2">Jg14753 protein</fullName>
    </submittedName>
</protein>
<feature type="compositionally biased region" description="Low complexity" evidence="1">
    <location>
        <begin position="10"/>
        <end position="33"/>
    </location>
</feature>
<sequence length="282" mass="30290">MGTEVPKTQDSSGDSDSNSDSENSSSSDTSGSDWECSGSKQSSARKPHFSVTSCDTGLKLKIAAIPRKVTPTKPAKPSVKKKTIEGTSKTPKDVKKKVSESSSSSESCSKCSSDSSSEDDLPLKTVKKNLPAKCSPQKTTVKTARNSIKSDSDEELCMAKENAKCKEKPCASKANASVKKTKCDESSNDSNAKKGPARQRTKEILGSISAMPWAIWELTNSELLLAVASYHPIDKDMPRSGLGFRYDAALKWSVATRAPTGFTSGCKEKFIFTRIPLGLGWD</sequence>
<reference evidence="2" key="1">
    <citation type="submission" date="2022-03" db="EMBL/GenBank/DDBJ databases">
        <authorList>
            <person name="Lindestad O."/>
        </authorList>
    </citation>
    <scope>NUCLEOTIDE SEQUENCE</scope>
</reference>
<name>A0A8S4SKR4_9NEOP</name>
<organism evidence="2 3">
    <name type="scientific">Pararge aegeria aegeria</name>
    <dbReference type="NCBI Taxonomy" id="348720"/>
    <lineage>
        <taxon>Eukaryota</taxon>
        <taxon>Metazoa</taxon>
        <taxon>Ecdysozoa</taxon>
        <taxon>Arthropoda</taxon>
        <taxon>Hexapoda</taxon>
        <taxon>Insecta</taxon>
        <taxon>Pterygota</taxon>
        <taxon>Neoptera</taxon>
        <taxon>Endopterygota</taxon>
        <taxon>Lepidoptera</taxon>
        <taxon>Glossata</taxon>
        <taxon>Ditrysia</taxon>
        <taxon>Papilionoidea</taxon>
        <taxon>Nymphalidae</taxon>
        <taxon>Satyrinae</taxon>
        <taxon>Satyrini</taxon>
        <taxon>Parargina</taxon>
        <taxon>Pararge</taxon>
    </lineage>
</organism>
<dbReference type="OrthoDB" id="7490888at2759"/>
<feature type="compositionally biased region" description="Polar residues" evidence="1">
    <location>
        <begin position="136"/>
        <end position="149"/>
    </location>
</feature>
<dbReference type="AlphaFoldDB" id="A0A8S4SKR4"/>
<accession>A0A8S4SKR4</accession>
<feature type="compositionally biased region" description="Basic and acidic residues" evidence="1">
    <location>
        <begin position="90"/>
        <end position="99"/>
    </location>
</feature>
<dbReference type="Proteomes" id="UP000838756">
    <property type="component" value="Unassembled WGS sequence"/>
</dbReference>
<proteinExistence type="predicted"/>
<dbReference type="EMBL" id="CAKXAJ010026349">
    <property type="protein sequence ID" value="CAH2267286.1"/>
    <property type="molecule type" value="Genomic_DNA"/>
</dbReference>
<keyword evidence="3" id="KW-1185">Reference proteome</keyword>
<comment type="caution">
    <text evidence="2">The sequence shown here is derived from an EMBL/GenBank/DDBJ whole genome shotgun (WGS) entry which is preliminary data.</text>
</comment>
<evidence type="ECO:0000313" key="2">
    <source>
        <dbReference type="EMBL" id="CAH2267286.1"/>
    </source>
</evidence>
<gene>
    <name evidence="2" type="primary">jg14753</name>
    <name evidence="2" type="ORF">PAEG_LOCUS25845</name>
</gene>
<evidence type="ECO:0000313" key="3">
    <source>
        <dbReference type="Proteomes" id="UP000838756"/>
    </source>
</evidence>
<feature type="region of interest" description="Disordered" evidence="1">
    <location>
        <begin position="181"/>
        <end position="200"/>
    </location>
</feature>
<feature type="region of interest" description="Disordered" evidence="1">
    <location>
        <begin position="1"/>
        <end position="153"/>
    </location>
</feature>